<name>A0A2W5QZG7_ANCNO</name>
<evidence type="ECO:0000313" key="2">
    <source>
        <dbReference type="EMBL" id="PZQ83991.1"/>
    </source>
</evidence>
<reference evidence="2 3" key="1">
    <citation type="submission" date="2017-08" db="EMBL/GenBank/DDBJ databases">
        <title>Infants hospitalized years apart are colonized by the same room-sourced microbial strains.</title>
        <authorList>
            <person name="Brooks B."/>
            <person name="Olm M.R."/>
            <person name="Firek B.A."/>
            <person name="Baker R."/>
            <person name="Thomas B.C."/>
            <person name="Morowitz M.J."/>
            <person name="Banfield J.F."/>
        </authorList>
    </citation>
    <scope>NUCLEOTIDE SEQUENCE [LARGE SCALE GENOMIC DNA]</scope>
    <source>
        <strain evidence="2">S2_005_001_R2_27</strain>
    </source>
</reference>
<keyword evidence="1" id="KW-1133">Transmembrane helix</keyword>
<proteinExistence type="predicted"/>
<protein>
    <recommendedName>
        <fullName evidence="4">Fimbrial protein</fullName>
    </recommendedName>
</protein>
<keyword evidence="1" id="KW-0472">Membrane</keyword>
<evidence type="ECO:0000256" key="1">
    <source>
        <dbReference type="SAM" id="Phobius"/>
    </source>
</evidence>
<dbReference type="InterPro" id="IPR045519">
    <property type="entry name" value="DUF6476"/>
</dbReference>
<comment type="caution">
    <text evidence="2">The sequence shown here is derived from an EMBL/GenBank/DDBJ whole genome shotgun (WGS) entry which is preliminary data.</text>
</comment>
<keyword evidence="1" id="KW-0812">Transmembrane</keyword>
<dbReference type="Pfam" id="PF20082">
    <property type="entry name" value="DUF6476"/>
    <property type="match status" value="1"/>
</dbReference>
<feature type="transmembrane region" description="Helical" evidence="1">
    <location>
        <begin position="29"/>
        <end position="50"/>
    </location>
</feature>
<gene>
    <name evidence="2" type="ORF">DI549_05915</name>
</gene>
<sequence>MTSPVPDDTPDRAPLNPEQERMLRKLRRFAAFSGLIMILGFIAVFGAIGYKLMSGRKSAPAEIAGTIQLPKGANVRAAVIAGDLIAVTLERGGLVETRFYDLATRAPRGSLSFASEP</sequence>
<evidence type="ECO:0008006" key="4">
    <source>
        <dbReference type="Google" id="ProtNLM"/>
    </source>
</evidence>
<dbReference type="Proteomes" id="UP000248887">
    <property type="component" value="Unassembled WGS sequence"/>
</dbReference>
<dbReference type="AlphaFoldDB" id="A0A2W5QZG7"/>
<organism evidence="2 3">
    <name type="scientific">Ancylobacter novellus</name>
    <name type="common">Thiobacillus novellus</name>
    <dbReference type="NCBI Taxonomy" id="921"/>
    <lineage>
        <taxon>Bacteria</taxon>
        <taxon>Pseudomonadati</taxon>
        <taxon>Pseudomonadota</taxon>
        <taxon>Alphaproteobacteria</taxon>
        <taxon>Hyphomicrobiales</taxon>
        <taxon>Xanthobacteraceae</taxon>
        <taxon>Ancylobacter</taxon>
    </lineage>
</organism>
<dbReference type="EMBL" id="QFQD01000014">
    <property type="protein sequence ID" value="PZQ83991.1"/>
    <property type="molecule type" value="Genomic_DNA"/>
</dbReference>
<evidence type="ECO:0000313" key="3">
    <source>
        <dbReference type="Proteomes" id="UP000248887"/>
    </source>
</evidence>
<accession>A0A2W5QZG7</accession>